<evidence type="ECO:0000256" key="6">
    <source>
        <dbReference type="ARBA" id="ARBA00023242"/>
    </source>
</evidence>
<dbReference type="EMBL" id="BRYB01000125">
    <property type="protein sequence ID" value="GMI23417.1"/>
    <property type="molecule type" value="Genomic_DNA"/>
</dbReference>
<comment type="function">
    <text evidence="8">PPIases accelerate the folding of proteins. It catalyzes the cis-trans isomerization of proline imidic peptide bonds in oligopeptides.</text>
</comment>
<dbReference type="Gene3D" id="2.40.100.10">
    <property type="entry name" value="Cyclophilin-like"/>
    <property type="match status" value="1"/>
</dbReference>
<keyword evidence="3 7" id="KW-0694">RNA-binding</keyword>
<comment type="similarity">
    <text evidence="8">Belongs to the cyclophilin-type PPIase family. PPIL4 subfamily.</text>
</comment>
<evidence type="ECO:0000259" key="11">
    <source>
        <dbReference type="PROSITE" id="PS50102"/>
    </source>
</evidence>
<comment type="catalytic activity">
    <reaction evidence="1 8">
        <text>[protein]-peptidylproline (omega=180) = [protein]-peptidylproline (omega=0)</text>
        <dbReference type="Rhea" id="RHEA:16237"/>
        <dbReference type="Rhea" id="RHEA-COMP:10747"/>
        <dbReference type="Rhea" id="RHEA-COMP:10748"/>
        <dbReference type="ChEBI" id="CHEBI:83833"/>
        <dbReference type="ChEBI" id="CHEBI:83834"/>
        <dbReference type="EC" id="5.2.1.8"/>
    </reaction>
</comment>
<dbReference type="InterPro" id="IPR035979">
    <property type="entry name" value="RBD_domain_sf"/>
</dbReference>
<evidence type="ECO:0000313" key="13">
    <source>
        <dbReference type="Proteomes" id="UP001165060"/>
    </source>
</evidence>
<comment type="subcellular location">
    <subcellularLocation>
        <location evidence="2 8">Nucleus</location>
    </subcellularLocation>
</comment>
<comment type="caution">
    <text evidence="12">The sequence shown here is derived from an EMBL/GenBank/DDBJ whole genome shotgun (WGS) entry which is preliminary data.</text>
</comment>
<evidence type="ECO:0000256" key="8">
    <source>
        <dbReference type="RuleBase" id="RU365081"/>
    </source>
</evidence>
<evidence type="ECO:0000259" key="10">
    <source>
        <dbReference type="PROSITE" id="PS50072"/>
    </source>
</evidence>
<evidence type="ECO:0000313" key="12">
    <source>
        <dbReference type="EMBL" id="GMI23417.1"/>
    </source>
</evidence>
<keyword evidence="4 8" id="KW-0697">Rotamase</keyword>
<dbReference type="InterPro" id="IPR035542">
    <property type="entry name" value="CRIP"/>
</dbReference>
<dbReference type="CDD" id="cd12235">
    <property type="entry name" value="RRM_PPIL4"/>
    <property type="match status" value="1"/>
</dbReference>
<feature type="domain" description="PPIase cyclophilin-type" evidence="10">
    <location>
        <begin position="6"/>
        <end position="175"/>
    </location>
</feature>
<feature type="region of interest" description="Disordered" evidence="9">
    <location>
        <begin position="235"/>
        <end position="256"/>
    </location>
</feature>
<dbReference type="PROSITE" id="PS50072">
    <property type="entry name" value="CSA_PPIASE_2"/>
    <property type="match status" value="1"/>
</dbReference>
<evidence type="ECO:0000256" key="3">
    <source>
        <dbReference type="ARBA" id="ARBA00022884"/>
    </source>
</evidence>
<dbReference type="Proteomes" id="UP001165060">
    <property type="component" value="Unassembled WGS sequence"/>
</dbReference>
<sequence length="363" mass="39986">MSVLISTTVGDIVVDLRLTTAPSFSRNFLKLCKARYYDGHLFFNVIPNRFAQTGDPTGTGSGGCSVPALLSALLSTDPAPRFIADEPSTYDMQAKGLLLASKVCGLAHSNGSQFMVTTGSGPGNAVHDYNTSFKTATHFATVVEDEDGVLEKINSLFLDGGGRPLTDVRVERTHVLHDPFPDPPNFDELLGKLEAAFKEAGKKVDEDWDLESSPLQRKPREEKLEVRVSAAEKIEVEGEGEETEEQRVEREAEDKRKEAKSRAVVLEMLGDIHSADGKPPENVLFVCKLNPVTSDEDLELIFSRFDQGCKCEIQRDHLTGDSLNYAFVEFGTKAACTEAYFKMNNALIDDRRIKVDFSQSVAK</sequence>
<keyword evidence="6 8" id="KW-0539">Nucleus</keyword>
<dbReference type="SUPFAM" id="SSF50891">
    <property type="entry name" value="Cyclophilin-like"/>
    <property type="match status" value="1"/>
</dbReference>
<name>A0ABQ6MBU5_9STRA</name>
<dbReference type="Pfam" id="PF00076">
    <property type="entry name" value="RRM_1"/>
    <property type="match status" value="1"/>
</dbReference>
<dbReference type="PANTHER" id="PTHR45843:SF1">
    <property type="entry name" value="PEPTIDYL-PROLYL CIS-TRANS ISOMERASE-LIKE 4"/>
    <property type="match status" value="1"/>
</dbReference>
<keyword evidence="5 8" id="KW-0413">Isomerase</keyword>
<evidence type="ECO:0000256" key="9">
    <source>
        <dbReference type="SAM" id="MobiDB-lite"/>
    </source>
</evidence>
<evidence type="ECO:0000256" key="7">
    <source>
        <dbReference type="PROSITE-ProRule" id="PRU00176"/>
    </source>
</evidence>
<dbReference type="SMART" id="SM00360">
    <property type="entry name" value="RRM"/>
    <property type="match status" value="1"/>
</dbReference>
<evidence type="ECO:0000256" key="5">
    <source>
        <dbReference type="ARBA" id="ARBA00023235"/>
    </source>
</evidence>
<dbReference type="SUPFAM" id="SSF54928">
    <property type="entry name" value="RNA-binding domain, RBD"/>
    <property type="match status" value="1"/>
</dbReference>
<gene>
    <name evidence="12" type="ORF">TeGR_g11056</name>
</gene>
<evidence type="ECO:0000256" key="4">
    <source>
        <dbReference type="ARBA" id="ARBA00023110"/>
    </source>
</evidence>
<feature type="domain" description="RRM" evidence="11">
    <location>
        <begin position="282"/>
        <end position="360"/>
    </location>
</feature>
<dbReference type="PROSITE" id="PS50102">
    <property type="entry name" value="RRM"/>
    <property type="match status" value="1"/>
</dbReference>
<proteinExistence type="inferred from homology"/>
<accession>A0ABQ6MBU5</accession>
<evidence type="ECO:0000256" key="1">
    <source>
        <dbReference type="ARBA" id="ARBA00000971"/>
    </source>
</evidence>
<dbReference type="Gene3D" id="3.30.70.330">
    <property type="match status" value="1"/>
</dbReference>
<dbReference type="PANTHER" id="PTHR45843">
    <property type="entry name" value="PEPTIDYL-PROLYL CIS-TRANS ISOMERASE-LIKE 4"/>
    <property type="match status" value="1"/>
</dbReference>
<feature type="non-terminal residue" evidence="12">
    <location>
        <position position="363"/>
    </location>
</feature>
<dbReference type="EC" id="5.2.1.8" evidence="8"/>
<keyword evidence="13" id="KW-1185">Reference proteome</keyword>
<reference evidence="12 13" key="1">
    <citation type="journal article" date="2023" name="Commun. Biol.">
        <title>Genome analysis of Parmales, the sister group of diatoms, reveals the evolutionary specialization of diatoms from phago-mixotrophs to photoautotrophs.</title>
        <authorList>
            <person name="Ban H."/>
            <person name="Sato S."/>
            <person name="Yoshikawa S."/>
            <person name="Yamada K."/>
            <person name="Nakamura Y."/>
            <person name="Ichinomiya M."/>
            <person name="Sato N."/>
            <person name="Blanc-Mathieu R."/>
            <person name="Endo H."/>
            <person name="Kuwata A."/>
            <person name="Ogata H."/>
        </authorList>
    </citation>
    <scope>NUCLEOTIDE SEQUENCE [LARGE SCALE GENOMIC DNA]</scope>
</reference>
<dbReference type="InterPro" id="IPR029000">
    <property type="entry name" value="Cyclophilin-like_dom_sf"/>
</dbReference>
<dbReference type="InterPro" id="IPR000504">
    <property type="entry name" value="RRM_dom"/>
</dbReference>
<protein>
    <recommendedName>
        <fullName evidence="8">Peptidyl-prolyl cis-trans isomerase</fullName>
        <shortName evidence="8">PPIase</shortName>
        <ecNumber evidence="8">5.2.1.8</ecNumber>
    </recommendedName>
</protein>
<dbReference type="InterPro" id="IPR002130">
    <property type="entry name" value="Cyclophilin-type_PPIase_dom"/>
</dbReference>
<feature type="compositionally biased region" description="Basic and acidic residues" evidence="9">
    <location>
        <begin position="245"/>
        <end position="256"/>
    </location>
</feature>
<dbReference type="Pfam" id="PF00160">
    <property type="entry name" value="Pro_isomerase"/>
    <property type="match status" value="1"/>
</dbReference>
<dbReference type="InterPro" id="IPR012677">
    <property type="entry name" value="Nucleotide-bd_a/b_plait_sf"/>
</dbReference>
<evidence type="ECO:0000256" key="2">
    <source>
        <dbReference type="ARBA" id="ARBA00004123"/>
    </source>
</evidence>
<organism evidence="12 13">
    <name type="scientific">Tetraparma gracilis</name>
    <dbReference type="NCBI Taxonomy" id="2962635"/>
    <lineage>
        <taxon>Eukaryota</taxon>
        <taxon>Sar</taxon>
        <taxon>Stramenopiles</taxon>
        <taxon>Ochrophyta</taxon>
        <taxon>Bolidophyceae</taxon>
        <taxon>Parmales</taxon>
        <taxon>Triparmaceae</taxon>
        <taxon>Tetraparma</taxon>
    </lineage>
</organism>